<dbReference type="Gramene" id="PNT77865">
    <property type="protein sequence ID" value="PNT77865"/>
    <property type="gene ID" value="BRADI_1g69821v3"/>
</dbReference>
<evidence type="ECO:0000313" key="3">
    <source>
        <dbReference type="Proteomes" id="UP000008810"/>
    </source>
</evidence>
<proteinExistence type="predicted"/>
<protein>
    <submittedName>
        <fullName evidence="1 2">Uncharacterized protein</fullName>
    </submittedName>
</protein>
<dbReference type="Proteomes" id="UP000008810">
    <property type="component" value="Chromosome 1"/>
</dbReference>
<reference evidence="2" key="3">
    <citation type="submission" date="2018-08" db="UniProtKB">
        <authorList>
            <consortium name="EnsemblPlants"/>
        </authorList>
    </citation>
    <scope>IDENTIFICATION</scope>
    <source>
        <strain evidence="2">cv. Bd21</strain>
    </source>
</reference>
<dbReference type="InParanoid" id="A0A2K2DUA8"/>
<reference evidence="1" key="2">
    <citation type="submission" date="2017-06" db="EMBL/GenBank/DDBJ databases">
        <title>WGS assembly of Brachypodium distachyon.</title>
        <authorList>
            <consortium name="The International Brachypodium Initiative"/>
            <person name="Lucas S."/>
            <person name="Harmon-Smith M."/>
            <person name="Lail K."/>
            <person name="Tice H."/>
            <person name="Grimwood J."/>
            <person name="Bruce D."/>
            <person name="Barry K."/>
            <person name="Shu S."/>
            <person name="Lindquist E."/>
            <person name="Wang M."/>
            <person name="Pitluck S."/>
            <person name="Vogel J.P."/>
            <person name="Garvin D.F."/>
            <person name="Mockler T.C."/>
            <person name="Schmutz J."/>
            <person name="Rokhsar D."/>
            <person name="Bevan M.W."/>
        </authorList>
    </citation>
    <scope>NUCLEOTIDE SEQUENCE</scope>
    <source>
        <strain evidence="1">Bd21</strain>
    </source>
</reference>
<dbReference type="AlphaFoldDB" id="A0A2K2DUA8"/>
<gene>
    <name evidence="1" type="ORF">BRADI_1g69821v3</name>
</gene>
<evidence type="ECO:0000313" key="2">
    <source>
        <dbReference type="EnsemblPlants" id="PNT77865"/>
    </source>
</evidence>
<name>A0A2K2DUA8_BRADI</name>
<dbReference type="EMBL" id="CM000880">
    <property type="protein sequence ID" value="PNT77865.1"/>
    <property type="molecule type" value="Genomic_DNA"/>
</dbReference>
<accession>A0A2K2DUA8</accession>
<organism evidence="1">
    <name type="scientific">Brachypodium distachyon</name>
    <name type="common">Purple false brome</name>
    <name type="synonym">Trachynia distachya</name>
    <dbReference type="NCBI Taxonomy" id="15368"/>
    <lineage>
        <taxon>Eukaryota</taxon>
        <taxon>Viridiplantae</taxon>
        <taxon>Streptophyta</taxon>
        <taxon>Embryophyta</taxon>
        <taxon>Tracheophyta</taxon>
        <taxon>Spermatophyta</taxon>
        <taxon>Magnoliopsida</taxon>
        <taxon>Liliopsida</taxon>
        <taxon>Poales</taxon>
        <taxon>Poaceae</taxon>
        <taxon>BOP clade</taxon>
        <taxon>Pooideae</taxon>
        <taxon>Stipodae</taxon>
        <taxon>Brachypodieae</taxon>
        <taxon>Brachypodium</taxon>
    </lineage>
</organism>
<dbReference type="ExpressionAtlas" id="A0A2K2DUA8">
    <property type="expression patterns" value="baseline"/>
</dbReference>
<reference evidence="1 2" key="1">
    <citation type="journal article" date="2010" name="Nature">
        <title>Genome sequencing and analysis of the model grass Brachypodium distachyon.</title>
        <authorList>
            <consortium name="International Brachypodium Initiative"/>
        </authorList>
    </citation>
    <scope>NUCLEOTIDE SEQUENCE [LARGE SCALE GENOMIC DNA]</scope>
    <source>
        <strain evidence="1 2">Bd21</strain>
    </source>
</reference>
<sequence length="87" mass="9971">MRQDASNLLQYESTPADVSNIFSLSWSGAYANSIPAMRLQNNLHLESYSLIYWSSKLEQQLLEYAYVRTGKNLGGAQHILLFHVYML</sequence>
<evidence type="ECO:0000313" key="1">
    <source>
        <dbReference type="EMBL" id="PNT77865.1"/>
    </source>
</evidence>
<keyword evidence="3" id="KW-1185">Reference proteome</keyword>
<dbReference type="EnsemblPlants" id="PNT77865">
    <property type="protein sequence ID" value="PNT77865"/>
    <property type="gene ID" value="BRADI_1g69821v3"/>
</dbReference>